<evidence type="ECO:0000259" key="2">
    <source>
        <dbReference type="Pfam" id="PF24883"/>
    </source>
</evidence>
<reference evidence="5" key="2">
    <citation type="submission" date="2020-04" db="EMBL/GenBank/DDBJ databases">
        <authorList>
            <consortium name="NCBI Genome Project"/>
        </authorList>
    </citation>
    <scope>NUCLEOTIDE SEQUENCE</scope>
    <source>
        <strain evidence="5">CBS 304.34</strain>
    </source>
</reference>
<evidence type="ECO:0000313" key="3">
    <source>
        <dbReference type="EMBL" id="KAF2815136.1"/>
    </source>
</evidence>
<dbReference type="Gene3D" id="3.40.50.300">
    <property type="entry name" value="P-loop containing nucleotide triphosphate hydrolases"/>
    <property type="match status" value="1"/>
</dbReference>
<evidence type="ECO:0000256" key="1">
    <source>
        <dbReference type="ARBA" id="ARBA00022737"/>
    </source>
</evidence>
<dbReference type="GeneID" id="54455474"/>
<keyword evidence="1" id="KW-0677">Repeat</keyword>
<feature type="non-terminal residue" evidence="3">
    <location>
        <position position="164"/>
    </location>
</feature>
<name>A0A6A6Z1W1_9PEZI</name>
<reference evidence="3 5" key="1">
    <citation type="journal article" date="2020" name="Stud. Mycol.">
        <title>101 Dothideomycetes genomes: a test case for predicting lifestyles and emergence of pathogens.</title>
        <authorList>
            <person name="Haridas S."/>
            <person name="Albert R."/>
            <person name="Binder M."/>
            <person name="Bloem J."/>
            <person name="Labutti K."/>
            <person name="Salamov A."/>
            <person name="Andreopoulos B."/>
            <person name="Baker S."/>
            <person name="Barry K."/>
            <person name="Bills G."/>
            <person name="Bluhm B."/>
            <person name="Cannon C."/>
            <person name="Castanera R."/>
            <person name="Culley D."/>
            <person name="Daum C."/>
            <person name="Ezra D."/>
            <person name="Gonzalez J."/>
            <person name="Henrissat B."/>
            <person name="Kuo A."/>
            <person name="Liang C."/>
            <person name="Lipzen A."/>
            <person name="Lutzoni F."/>
            <person name="Magnuson J."/>
            <person name="Mondo S."/>
            <person name="Nolan M."/>
            <person name="Ohm R."/>
            <person name="Pangilinan J."/>
            <person name="Park H.-J."/>
            <person name="Ramirez L."/>
            <person name="Alfaro M."/>
            <person name="Sun H."/>
            <person name="Tritt A."/>
            <person name="Yoshinaga Y."/>
            <person name="Zwiers L.-H."/>
            <person name="Turgeon B."/>
            <person name="Goodwin S."/>
            <person name="Spatafora J."/>
            <person name="Crous P."/>
            <person name="Grigoriev I."/>
        </authorList>
    </citation>
    <scope>NUCLEOTIDE SEQUENCE</scope>
    <source>
        <strain evidence="3 5">CBS 304.34</strain>
    </source>
</reference>
<dbReference type="SUPFAM" id="SSF52540">
    <property type="entry name" value="P-loop containing nucleoside triphosphate hydrolases"/>
    <property type="match status" value="1"/>
</dbReference>
<dbReference type="RefSeq" id="XP_033582100.1">
    <property type="nucleotide sequence ID" value="XM_033714581.1"/>
</dbReference>
<dbReference type="PANTHER" id="PTHR10039">
    <property type="entry name" value="AMELOGENIN"/>
    <property type="match status" value="1"/>
</dbReference>
<gene>
    <name evidence="3 5" type="ORF">BDZ99DRAFT_354358</name>
</gene>
<reference evidence="5" key="3">
    <citation type="submission" date="2025-04" db="UniProtKB">
        <authorList>
            <consortium name="RefSeq"/>
        </authorList>
    </citation>
    <scope>IDENTIFICATION</scope>
    <source>
        <strain evidence="5">CBS 304.34</strain>
    </source>
</reference>
<sequence>PSDFDVDLRKMRAQRQDGSCDWFQRLGKYRGWVNSRYHTHAILWVYGAPGCGKSVLASSIIDHLKEATDKPILYFFCKNDNVDKNSSLAVLRSLIAQLLLWAPGLLTHIEGSFQKSGKRQIDSFYALLPIFLTCLANARTGYIVIDGVDECDESAISDLCSATK</sequence>
<evidence type="ECO:0000313" key="4">
    <source>
        <dbReference type="Proteomes" id="UP000504636"/>
    </source>
</evidence>
<dbReference type="Proteomes" id="UP000504636">
    <property type="component" value="Unplaced"/>
</dbReference>
<dbReference type="PANTHER" id="PTHR10039:SF14">
    <property type="entry name" value="NACHT DOMAIN-CONTAINING PROTEIN"/>
    <property type="match status" value="1"/>
</dbReference>
<organism evidence="3">
    <name type="scientific">Mytilinidion resinicola</name>
    <dbReference type="NCBI Taxonomy" id="574789"/>
    <lineage>
        <taxon>Eukaryota</taxon>
        <taxon>Fungi</taxon>
        <taxon>Dikarya</taxon>
        <taxon>Ascomycota</taxon>
        <taxon>Pezizomycotina</taxon>
        <taxon>Dothideomycetes</taxon>
        <taxon>Pleosporomycetidae</taxon>
        <taxon>Mytilinidiales</taxon>
        <taxon>Mytilinidiaceae</taxon>
        <taxon>Mytilinidion</taxon>
    </lineage>
</organism>
<proteinExistence type="predicted"/>
<dbReference type="InterPro" id="IPR027417">
    <property type="entry name" value="P-loop_NTPase"/>
</dbReference>
<dbReference type="EMBL" id="MU003694">
    <property type="protein sequence ID" value="KAF2815136.1"/>
    <property type="molecule type" value="Genomic_DNA"/>
</dbReference>
<keyword evidence="4" id="KW-1185">Reference proteome</keyword>
<dbReference type="Pfam" id="PF24883">
    <property type="entry name" value="NPHP3_N"/>
    <property type="match status" value="1"/>
</dbReference>
<evidence type="ECO:0000313" key="5">
    <source>
        <dbReference type="RefSeq" id="XP_033582100.1"/>
    </source>
</evidence>
<feature type="non-terminal residue" evidence="3">
    <location>
        <position position="1"/>
    </location>
</feature>
<accession>A0A6A6Z1W1</accession>
<dbReference type="InterPro" id="IPR056884">
    <property type="entry name" value="NPHP3-like_N"/>
</dbReference>
<dbReference type="OrthoDB" id="5418336at2759"/>
<feature type="domain" description="Nephrocystin 3-like N-terminal" evidence="2">
    <location>
        <begin position="18"/>
        <end position="155"/>
    </location>
</feature>
<dbReference type="AlphaFoldDB" id="A0A6A6Z1W1"/>
<protein>
    <recommendedName>
        <fullName evidence="2">Nephrocystin 3-like N-terminal domain-containing protein</fullName>
    </recommendedName>
</protein>